<protein>
    <recommendedName>
        <fullName evidence="5">SGNH hydrolase-type esterase domain-containing protein</fullName>
    </recommendedName>
</protein>
<evidence type="ECO:0008006" key="5">
    <source>
        <dbReference type="Google" id="ProtNLM"/>
    </source>
</evidence>
<keyword evidence="2" id="KW-1133">Transmembrane helix</keyword>
<dbReference type="InterPro" id="IPR019734">
    <property type="entry name" value="TPR_rpt"/>
</dbReference>
<dbReference type="PANTHER" id="PTHR30383:SF5">
    <property type="entry name" value="SGNH HYDROLASE-TYPE ESTERASE DOMAIN-CONTAINING PROTEIN"/>
    <property type="match status" value="1"/>
</dbReference>
<dbReference type="SUPFAM" id="SSF48452">
    <property type="entry name" value="TPR-like"/>
    <property type="match status" value="1"/>
</dbReference>
<keyword evidence="1" id="KW-0802">TPR repeat</keyword>
<name>A0A3E1YHZ7_9BACT</name>
<dbReference type="SUPFAM" id="SSF52266">
    <property type="entry name" value="SGNH hydrolase"/>
    <property type="match status" value="1"/>
</dbReference>
<dbReference type="Gene3D" id="1.25.40.10">
    <property type="entry name" value="Tetratricopeptide repeat domain"/>
    <property type="match status" value="2"/>
</dbReference>
<dbReference type="PANTHER" id="PTHR30383">
    <property type="entry name" value="THIOESTERASE 1/PROTEASE 1/LYSOPHOSPHOLIPASE L1"/>
    <property type="match status" value="1"/>
</dbReference>
<dbReference type="InterPro" id="IPR028061">
    <property type="entry name" value="Fis1_TPR_C"/>
</dbReference>
<gene>
    <name evidence="3" type="ORF">DVR12_04055</name>
</gene>
<evidence type="ECO:0000313" key="3">
    <source>
        <dbReference type="EMBL" id="RFS26964.1"/>
    </source>
</evidence>
<keyword evidence="4" id="KW-1185">Reference proteome</keyword>
<evidence type="ECO:0000256" key="2">
    <source>
        <dbReference type="SAM" id="Phobius"/>
    </source>
</evidence>
<dbReference type="InterPro" id="IPR051532">
    <property type="entry name" value="Ester_Hydrolysis_Enzymes"/>
</dbReference>
<evidence type="ECO:0000256" key="1">
    <source>
        <dbReference type="PROSITE-ProRule" id="PRU00339"/>
    </source>
</evidence>
<keyword evidence="2" id="KW-0472">Membrane</keyword>
<dbReference type="AlphaFoldDB" id="A0A3E1YHZ7"/>
<evidence type="ECO:0000313" key="4">
    <source>
        <dbReference type="Proteomes" id="UP000260644"/>
    </source>
</evidence>
<proteinExistence type="predicted"/>
<dbReference type="PROSITE" id="PS50005">
    <property type="entry name" value="TPR"/>
    <property type="match status" value="1"/>
</dbReference>
<dbReference type="InterPro" id="IPR036514">
    <property type="entry name" value="SGNH_hydro_sf"/>
</dbReference>
<organism evidence="3 4">
    <name type="scientific">Chitinophaga silvatica</name>
    <dbReference type="NCBI Taxonomy" id="2282649"/>
    <lineage>
        <taxon>Bacteria</taxon>
        <taxon>Pseudomonadati</taxon>
        <taxon>Bacteroidota</taxon>
        <taxon>Chitinophagia</taxon>
        <taxon>Chitinophagales</taxon>
        <taxon>Chitinophagaceae</taxon>
        <taxon>Chitinophaga</taxon>
    </lineage>
</organism>
<dbReference type="Pfam" id="PF14853">
    <property type="entry name" value="Fis1_TPR_C"/>
    <property type="match status" value="1"/>
</dbReference>
<feature type="repeat" description="TPR" evidence="1">
    <location>
        <begin position="641"/>
        <end position="674"/>
    </location>
</feature>
<accession>A0A3E1YHZ7</accession>
<reference evidence="3 4" key="1">
    <citation type="submission" date="2018-07" db="EMBL/GenBank/DDBJ databases">
        <title>Chitinophaga K2CV101002-2 sp. nov., isolated from a monsoon evergreen broad-leaved forest soil.</title>
        <authorList>
            <person name="Lv Y."/>
        </authorList>
    </citation>
    <scope>NUCLEOTIDE SEQUENCE [LARGE SCALE GENOMIC DNA]</scope>
    <source>
        <strain evidence="3 4">GDMCC 1.1288</strain>
    </source>
</reference>
<comment type="caution">
    <text evidence="3">The sequence shown here is derived from an EMBL/GenBank/DDBJ whole genome shotgun (WGS) entry which is preliminary data.</text>
</comment>
<dbReference type="GO" id="GO:0004622">
    <property type="term" value="F:phosphatidylcholine lysophospholipase activity"/>
    <property type="evidence" value="ECO:0007669"/>
    <property type="project" value="TreeGrafter"/>
</dbReference>
<dbReference type="Proteomes" id="UP000260644">
    <property type="component" value="Unassembled WGS sequence"/>
</dbReference>
<dbReference type="InterPro" id="IPR011990">
    <property type="entry name" value="TPR-like_helical_dom_sf"/>
</dbReference>
<keyword evidence="2" id="KW-0812">Transmembrane</keyword>
<dbReference type="SMART" id="SM00028">
    <property type="entry name" value="TPR"/>
    <property type="match status" value="2"/>
</dbReference>
<sequence length="687" mass="77785">MQMNKTRFHDNGTQAVLLRQRRILMIKIISILFPFFILGAVEGLLRVFNYGHDLQLFITAPGKEDYYVLNPSASLKYFSNEQIATTGNKELFKKVKDTNSIRIFVLGESTTIGYPYFHNGSFHRWLQYRLWHNYPNKQFEIINISLTGVNSYTVAGFAKEIIPYQPDAVLIYTGHNEYYGALGAGSTDKVAGSPFMIKLVLKLRELRLTQLISNTFNKIRFLNSTTNSPADGKTRMELMVANQQIQIGSELYKRGIEQFTNNMGQALGVLDKAHIPVFISNLVSSEYDLFPFISAPVDSIKYPDFNKSYREGQDLIAKGDSIAAQKAFLSANNIFGQHAGCNYYLGLLSLNARDSVAGKAYFDNARDYDVLRFRAPSKLNEVIAQLCTRYKQAHLVDVRSVFEVNCLAHIIGESLLLEHVHPNLRGYSLMSDAFYQALKQEGILPENTVETMDYHQLRAKMPLTAVDSLSGAYKIANLKRSWPFNQGTNNDTTIINGPEEQWAYEIAFRHTSWATVMKELLTNYSRTQNWNAAAKVLSALALENPTEPVYFEEAANNYGKADNLPEAMCFFQRAFLLAPSFDKARMIFVLALQLDKPKEALPYLDYAIANNERKMELQKVRTLVLEVLVLQETIQNEPGNLHLLNQIATAYFKMGNITGASRYVDKVLEKEPKNAEALALSNQLKKA</sequence>
<dbReference type="Gene3D" id="3.40.50.1110">
    <property type="entry name" value="SGNH hydrolase"/>
    <property type="match status" value="2"/>
</dbReference>
<dbReference type="EMBL" id="QPMM01000001">
    <property type="protein sequence ID" value="RFS26964.1"/>
    <property type="molecule type" value="Genomic_DNA"/>
</dbReference>
<feature type="transmembrane region" description="Helical" evidence="2">
    <location>
        <begin position="24"/>
        <end position="45"/>
    </location>
</feature>